<dbReference type="InterPro" id="IPR022966">
    <property type="entry name" value="RNase_II/R_CS"/>
</dbReference>
<dbReference type="GO" id="GO:0006402">
    <property type="term" value="P:mRNA catabolic process"/>
    <property type="evidence" value="ECO:0007669"/>
    <property type="project" value="TreeGrafter"/>
</dbReference>
<dbReference type="Gene3D" id="2.40.50.140">
    <property type="entry name" value="Nucleic acid-binding proteins"/>
    <property type="match status" value="1"/>
</dbReference>
<keyword evidence="6" id="KW-0269">Exonuclease</keyword>
<dbReference type="InterPro" id="IPR012340">
    <property type="entry name" value="NA-bd_OB-fold"/>
</dbReference>
<evidence type="ECO:0000256" key="2">
    <source>
        <dbReference type="ARBA" id="ARBA00022490"/>
    </source>
</evidence>
<evidence type="ECO:0000256" key="4">
    <source>
        <dbReference type="ARBA" id="ARBA00022723"/>
    </source>
</evidence>
<sequence>MSNSRRGNYQNSYRGHARGGRNPNHRQQHQQPIIANQSAFGPQDGGFDTSGWGNYTNYYPVSQQIFNNQPRGNDARPRSNYQNNQSRQQTSNNTVLACDEYLSEEQVLKDIADKKTIRGVLRINAKQYTDAFISDPDSGSDFFIDNVRERNRALNLDEVAAQIKPKRQWKIIPEFTNLVEQCIRDLRNEKTSSAEKEGEKLTDTNVPKSSPSKRDNKRETLNTLNAQNINLSDEMIDKIPDQYFQRTVKVVFLFRRRHSMKAAGLIRKMPDNNPNFALFSPMDSRIPRLMIPIENCPENFKDRPSDYEKSLFVARIVDIPADKKFAKGELMENLGDADTVEAQSKAILMENDIRDEEFSEEVIKCLPLEKDTWTIPDEEFSKRLDLRKQCIFTIDPATARDLDDALSCEQLANGHYKVGVHIADVSYFVREQTPLDTEAAQRTTSVYLVERVIPMLPRLLCDRLCSLNPDEDRLTYSVIWTMNEQGDILDEQFTRSIIRSCVKLSYDHAQDIIEHPDKQFQSNDLPSITNNFTVNDITRTVLQLYKISKALRSKRAGALTLNQPKLQYQMKADTKIPLSFSIYQQKDSNRLVEEYMLLANMQVARKLCLTDRIFEKVILRRHPPPNASTIQNTLKLIKSSGIDIEGSSSGEISKAIQKIKDDSTQKLLIHLLAKSMQLAIYCCASCVPNNDYSHYALNVEYYTHFTSPIRRYPDILVHRLLGATLDYNENLYQTPRTLEQIAQLCNEKKLNAKTCSERSAELYLAVLIKEYGTISDEAVIVGVKDESLDVYLFRIGVPVRVGINNLPLDHPRTSFQKLSPNQSAELTIYWKNNDPPQIVKQVLKSFDIVNVDIMSEFDINMKKLKLTAQLRHPNAEKLATLAKLCSSTMLDNPISIQQRQDFDPYSEY</sequence>
<dbReference type="Gene3D" id="2.40.50.700">
    <property type="match status" value="1"/>
</dbReference>
<dbReference type="InterPro" id="IPR041505">
    <property type="entry name" value="Dis3_CSD2"/>
</dbReference>
<feature type="region of interest" description="Disordered" evidence="10">
    <location>
        <begin position="190"/>
        <end position="218"/>
    </location>
</feature>
<evidence type="ECO:0000313" key="13">
    <source>
        <dbReference type="Proteomes" id="UP000663852"/>
    </source>
</evidence>
<dbReference type="FunFam" id="2.40.50.700:FF:000003">
    <property type="entry name" value="DIS3-like exonuclease 2"/>
    <property type="match status" value="1"/>
</dbReference>
<dbReference type="Gene3D" id="2.40.50.690">
    <property type="match status" value="1"/>
</dbReference>
<name>A0A813QBM3_ADIRI</name>
<feature type="compositionally biased region" description="Polar residues" evidence="10">
    <location>
        <begin position="1"/>
        <end position="13"/>
    </location>
</feature>
<evidence type="ECO:0000256" key="10">
    <source>
        <dbReference type="SAM" id="MobiDB-lite"/>
    </source>
</evidence>
<evidence type="ECO:0000256" key="3">
    <source>
        <dbReference type="ARBA" id="ARBA00022722"/>
    </source>
</evidence>
<dbReference type="GO" id="GO:0000175">
    <property type="term" value="F:3'-5'-RNA exonuclease activity"/>
    <property type="evidence" value="ECO:0007669"/>
    <property type="project" value="UniProtKB-ARBA"/>
</dbReference>
<dbReference type="GO" id="GO:0008266">
    <property type="term" value="F:poly(U) RNA binding"/>
    <property type="evidence" value="ECO:0007669"/>
    <property type="project" value="UniProtKB-ARBA"/>
</dbReference>
<reference evidence="12" key="1">
    <citation type="submission" date="2021-02" db="EMBL/GenBank/DDBJ databases">
        <authorList>
            <person name="Nowell W R."/>
        </authorList>
    </citation>
    <scope>NUCLEOTIDE SEQUENCE</scope>
</reference>
<dbReference type="PROSITE" id="PS01175">
    <property type="entry name" value="RIBONUCLEASE_II"/>
    <property type="match status" value="1"/>
</dbReference>
<dbReference type="InterPro" id="IPR041093">
    <property type="entry name" value="Dis3l2-like_C"/>
</dbReference>
<dbReference type="Pfam" id="PF17849">
    <property type="entry name" value="OB_Dis3"/>
    <property type="match status" value="1"/>
</dbReference>
<protein>
    <recommendedName>
        <fullName evidence="11">RNB domain-containing protein</fullName>
    </recommendedName>
</protein>
<dbReference type="GO" id="GO:0000932">
    <property type="term" value="C:P-body"/>
    <property type="evidence" value="ECO:0007669"/>
    <property type="project" value="TreeGrafter"/>
</dbReference>
<keyword evidence="5" id="KW-0378">Hydrolase</keyword>
<keyword evidence="3" id="KW-0540">Nuclease</keyword>
<dbReference type="PANTHER" id="PTHR23355">
    <property type="entry name" value="RIBONUCLEASE"/>
    <property type="match status" value="1"/>
</dbReference>
<dbReference type="PANTHER" id="PTHR23355:SF9">
    <property type="entry name" value="DIS3-LIKE EXONUCLEASE 2"/>
    <property type="match status" value="1"/>
</dbReference>
<accession>A0A813QBM3</accession>
<proteinExistence type="inferred from homology"/>
<dbReference type="SMART" id="SM00955">
    <property type="entry name" value="RNB"/>
    <property type="match status" value="1"/>
</dbReference>
<feature type="domain" description="RNB" evidence="11">
    <location>
        <begin position="383"/>
        <end position="727"/>
    </location>
</feature>
<keyword evidence="7" id="KW-0460">Magnesium</keyword>
<dbReference type="InterPro" id="IPR001900">
    <property type="entry name" value="RNase_II/R"/>
</dbReference>
<feature type="region of interest" description="Disordered" evidence="10">
    <location>
        <begin position="1"/>
        <end position="29"/>
    </location>
</feature>
<dbReference type="InterPro" id="IPR050180">
    <property type="entry name" value="RNR_Ribonuclease"/>
</dbReference>
<comment type="caution">
    <text evidence="12">The sequence shown here is derived from an EMBL/GenBank/DDBJ whole genome shotgun (WGS) entry which is preliminary data.</text>
</comment>
<feature type="compositionally biased region" description="Low complexity" evidence="10">
    <location>
        <begin position="78"/>
        <end position="91"/>
    </location>
</feature>
<comment type="subcellular location">
    <subcellularLocation>
        <location evidence="1">Cytoplasm</location>
    </subcellularLocation>
</comment>
<feature type="region of interest" description="Disordered" evidence="10">
    <location>
        <begin position="65"/>
        <end position="91"/>
    </location>
</feature>
<feature type="compositionally biased region" description="Basic residues" evidence="10">
    <location>
        <begin position="15"/>
        <end position="28"/>
    </location>
</feature>
<dbReference type="AlphaFoldDB" id="A0A813QBM3"/>
<evidence type="ECO:0000256" key="6">
    <source>
        <dbReference type="ARBA" id="ARBA00022839"/>
    </source>
</evidence>
<keyword evidence="2" id="KW-0963">Cytoplasm</keyword>
<dbReference type="GO" id="GO:0010587">
    <property type="term" value="P:miRNA catabolic process"/>
    <property type="evidence" value="ECO:0007669"/>
    <property type="project" value="TreeGrafter"/>
</dbReference>
<dbReference type="SUPFAM" id="SSF50249">
    <property type="entry name" value="Nucleic acid-binding proteins"/>
    <property type="match status" value="2"/>
</dbReference>
<feature type="compositionally biased region" description="Basic and acidic residues" evidence="10">
    <location>
        <begin position="190"/>
        <end position="202"/>
    </location>
</feature>
<dbReference type="OrthoDB" id="372421at2759"/>
<evidence type="ECO:0000256" key="8">
    <source>
        <dbReference type="ARBA" id="ARBA00022884"/>
    </source>
</evidence>
<dbReference type="Pfam" id="PF17877">
    <property type="entry name" value="Dis3l2_C_term"/>
    <property type="match status" value="1"/>
</dbReference>
<dbReference type="Proteomes" id="UP000663852">
    <property type="component" value="Unassembled WGS sequence"/>
</dbReference>
<dbReference type="EMBL" id="CAJNOJ010000007">
    <property type="protein sequence ID" value="CAF0764737.1"/>
    <property type="molecule type" value="Genomic_DNA"/>
</dbReference>
<keyword evidence="8" id="KW-0694">RNA-binding</keyword>
<evidence type="ECO:0000256" key="9">
    <source>
        <dbReference type="RuleBase" id="RU003901"/>
    </source>
</evidence>
<organism evidence="12 13">
    <name type="scientific">Adineta ricciae</name>
    <name type="common">Rotifer</name>
    <dbReference type="NCBI Taxonomy" id="249248"/>
    <lineage>
        <taxon>Eukaryota</taxon>
        <taxon>Metazoa</taxon>
        <taxon>Spiralia</taxon>
        <taxon>Gnathifera</taxon>
        <taxon>Rotifera</taxon>
        <taxon>Eurotatoria</taxon>
        <taxon>Bdelloidea</taxon>
        <taxon>Adinetida</taxon>
        <taxon>Adinetidae</taxon>
        <taxon>Adineta</taxon>
    </lineage>
</organism>
<dbReference type="Pfam" id="PF00773">
    <property type="entry name" value="RNB"/>
    <property type="match status" value="1"/>
</dbReference>
<evidence type="ECO:0000256" key="1">
    <source>
        <dbReference type="ARBA" id="ARBA00004496"/>
    </source>
</evidence>
<evidence type="ECO:0000256" key="5">
    <source>
        <dbReference type="ARBA" id="ARBA00022801"/>
    </source>
</evidence>
<evidence type="ECO:0000256" key="7">
    <source>
        <dbReference type="ARBA" id="ARBA00022842"/>
    </source>
</evidence>
<evidence type="ECO:0000259" key="11">
    <source>
        <dbReference type="SMART" id="SM00955"/>
    </source>
</evidence>
<keyword evidence="4" id="KW-0479">Metal-binding</keyword>
<gene>
    <name evidence="12" type="ORF">EDS130_LOCUS2995</name>
</gene>
<evidence type="ECO:0000313" key="12">
    <source>
        <dbReference type="EMBL" id="CAF0764737.1"/>
    </source>
</evidence>
<dbReference type="GO" id="GO:0046872">
    <property type="term" value="F:metal ion binding"/>
    <property type="evidence" value="ECO:0007669"/>
    <property type="project" value="UniProtKB-KW"/>
</dbReference>
<comment type="similarity">
    <text evidence="9">Belongs to the RNR ribonuclease family.</text>
</comment>